<gene>
    <name evidence="2" type="ORF">ABQM86_04795</name>
</gene>
<dbReference type="RefSeq" id="WP_369746047.1">
    <property type="nucleotide sequence ID" value="NZ_CP165735.1"/>
</dbReference>
<keyword evidence="2" id="KW-0067">ATP-binding</keyword>
<reference evidence="2" key="1">
    <citation type="submission" date="2024-07" db="EMBL/GenBank/DDBJ databases">
        <authorList>
            <person name="Li J."/>
            <person name="Wei H."/>
            <person name="Ma J."/>
        </authorList>
    </citation>
    <scope>NUCLEOTIDE SEQUENCE</scope>
    <source>
        <strain evidence="2">AMU7</strain>
    </source>
</reference>
<dbReference type="AlphaFoldDB" id="A0AB39YRH7"/>
<feature type="region of interest" description="Disordered" evidence="1">
    <location>
        <begin position="207"/>
        <end position="268"/>
    </location>
</feature>
<sequence length="268" mass="28698">MLSVQQLQINGRRDDLLPATSLQVRRGELLLVAGEGQDQRTALALALSGRMKPSNGVLSWDTTTKTKKIRLASALVDSPGVNEPEQHLSVRDLVTEDLSLIPRRYRGALLSKPWLKVNSFEDIAGLWIEQIPATRRLELLTALALADPATDLLVVDSPDRHSADPAAWLPRLQALASDAGRPLAVVAVVGALPENWTGAAAVIGNSVMHPPEPEAEGPHSETKPAAAVEPKAKHAAEPVTEEPQTLETPAAPQAAVDPESENLQRTAK</sequence>
<proteinExistence type="predicted"/>
<evidence type="ECO:0000256" key="1">
    <source>
        <dbReference type="SAM" id="MobiDB-lite"/>
    </source>
</evidence>
<name>A0AB39YRH7_9MICC</name>
<evidence type="ECO:0000313" key="2">
    <source>
        <dbReference type="EMBL" id="XDV72497.1"/>
    </source>
</evidence>
<accession>A0AB39YRH7</accession>
<protein>
    <submittedName>
        <fullName evidence="2">ABC transporter ATP-binding protein</fullName>
    </submittedName>
</protein>
<dbReference type="EMBL" id="CP165735">
    <property type="protein sequence ID" value="XDV72497.1"/>
    <property type="molecule type" value="Genomic_DNA"/>
</dbReference>
<organism evidence="2">
    <name type="scientific">Paenarthrobacter sp. AMU7</name>
    <dbReference type="NCBI Taxonomy" id="3162492"/>
    <lineage>
        <taxon>Bacteria</taxon>
        <taxon>Bacillati</taxon>
        <taxon>Actinomycetota</taxon>
        <taxon>Actinomycetes</taxon>
        <taxon>Micrococcales</taxon>
        <taxon>Micrococcaceae</taxon>
        <taxon>Paenarthrobacter</taxon>
    </lineage>
</organism>
<keyword evidence="2" id="KW-0547">Nucleotide-binding</keyword>
<dbReference type="GO" id="GO:0005524">
    <property type="term" value="F:ATP binding"/>
    <property type="evidence" value="ECO:0007669"/>
    <property type="project" value="UniProtKB-KW"/>
</dbReference>